<evidence type="ECO:0000313" key="8">
    <source>
        <dbReference type="Proteomes" id="UP000265962"/>
    </source>
</evidence>
<dbReference type="RefSeq" id="WP_119716564.1">
    <property type="nucleotide sequence ID" value="NZ_OMOH01000014.1"/>
</dbReference>
<dbReference type="Proteomes" id="UP000265962">
    <property type="component" value="Unassembled WGS sequence"/>
</dbReference>
<evidence type="ECO:0000256" key="6">
    <source>
        <dbReference type="SAM" id="Phobius"/>
    </source>
</evidence>
<dbReference type="InterPro" id="IPR051611">
    <property type="entry name" value="ECF_transporter_component"/>
</dbReference>
<dbReference type="Pfam" id="PF02361">
    <property type="entry name" value="CbiQ"/>
    <property type="match status" value="1"/>
</dbReference>
<evidence type="ECO:0000256" key="5">
    <source>
        <dbReference type="ARBA" id="ARBA00023136"/>
    </source>
</evidence>
<feature type="transmembrane region" description="Helical" evidence="6">
    <location>
        <begin position="101"/>
        <end position="125"/>
    </location>
</feature>
<dbReference type="PANTHER" id="PTHR34857">
    <property type="entry name" value="SLL0384 PROTEIN"/>
    <property type="match status" value="1"/>
</dbReference>
<dbReference type="EMBL" id="OMOH01000014">
    <property type="protein sequence ID" value="SPF69484.1"/>
    <property type="molecule type" value="Genomic_DNA"/>
</dbReference>
<evidence type="ECO:0000256" key="1">
    <source>
        <dbReference type="ARBA" id="ARBA00004141"/>
    </source>
</evidence>
<keyword evidence="3 6" id="KW-0812">Transmembrane</keyword>
<comment type="subcellular location">
    <subcellularLocation>
        <location evidence="1">Membrane</location>
        <topology evidence="1">Multi-pass membrane protein</topology>
    </subcellularLocation>
</comment>
<dbReference type="AlphaFoldDB" id="A0A375I441"/>
<feature type="transmembrane region" description="Helical" evidence="6">
    <location>
        <begin position="76"/>
        <end position="95"/>
    </location>
</feature>
<protein>
    <submittedName>
        <fullName evidence="7">Cobalt transport protein</fullName>
    </submittedName>
</protein>
<evidence type="ECO:0000256" key="2">
    <source>
        <dbReference type="ARBA" id="ARBA00022475"/>
    </source>
</evidence>
<organism evidence="7 8">
    <name type="scientific">Propionibacterium ruminifibrarum</name>
    <dbReference type="NCBI Taxonomy" id="1962131"/>
    <lineage>
        <taxon>Bacteria</taxon>
        <taxon>Bacillati</taxon>
        <taxon>Actinomycetota</taxon>
        <taxon>Actinomycetes</taxon>
        <taxon>Propionibacteriales</taxon>
        <taxon>Propionibacteriaceae</taxon>
        <taxon>Propionibacterium</taxon>
    </lineage>
</organism>
<dbReference type="GO" id="GO:0005886">
    <property type="term" value="C:plasma membrane"/>
    <property type="evidence" value="ECO:0007669"/>
    <property type="project" value="UniProtKB-ARBA"/>
</dbReference>
<dbReference type="OrthoDB" id="3730291at2"/>
<feature type="transmembrane region" description="Helical" evidence="6">
    <location>
        <begin position="49"/>
        <end position="69"/>
    </location>
</feature>
<keyword evidence="5 6" id="KW-0472">Membrane</keyword>
<name>A0A375I441_9ACTN</name>
<feature type="transmembrane region" description="Helical" evidence="6">
    <location>
        <begin position="137"/>
        <end position="154"/>
    </location>
</feature>
<keyword evidence="4 6" id="KW-1133">Transmembrane helix</keyword>
<evidence type="ECO:0000256" key="4">
    <source>
        <dbReference type="ARBA" id="ARBA00022989"/>
    </source>
</evidence>
<evidence type="ECO:0000313" key="7">
    <source>
        <dbReference type="EMBL" id="SPF69484.1"/>
    </source>
</evidence>
<keyword evidence="2" id="KW-1003">Cell membrane</keyword>
<dbReference type="PANTHER" id="PTHR34857:SF2">
    <property type="entry name" value="SLL0384 PROTEIN"/>
    <property type="match status" value="1"/>
</dbReference>
<keyword evidence="8" id="KW-1185">Reference proteome</keyword>
<sequence>MDLITSTAQALSPTHRDTTQAAAPAKPDLRAGLVMIAAMAVESAVVRTGLGSVLATLFALTLCLLLGAARGAWKLGAVYALLLIAQRLCTIGGAIPLVPFLGIALTLVVKAYPIYVTGWLVFRSLPMGEVMAAMQKLLVPGTLLVVLIVVYRYVPTLVGEIRVIRSGARLRHAQPAWRRWVRHPVTQCEHLVVPVLMRTGRIADELAAVAVCKGLDPDARRTALVAPRVQPVDVALAGACVAAVAGLKVLVG</sequence>
<evidence type="ECO:0000256" key="3">
    <source>
        <dbReference type="ARBA" id="ARBA00022692"/>
    </source>
</evidence>
<dbReference type="CDD" id="cd16914">
    <property type="entry name" value="EcfT"/>
    <property type="match status" value="1"/>
</dbReference>
<dbReference type="InterPro" id="IPR003339">
    <property type="entry name" value="ABC/ECF_trnsptr_transmembrane"/>
</dbReference>
<gene>
    <name evidence="7" type="ORF">PROPJV5_2467</name>
</gene>
<proteinExistence type="predicted"/>
<accession>A0A375I441</accession>
<reference evidence="8" key="1">
    <citation type="submission" date="2018-02" db="EMBL/GenBank/DDBJ databases">
        <authorList>
            <person name="Hornung B."/>
        </authorList>
    </citation>
    <scope>NUCLEOTIDE SEQUENCE [LARGE SCALE GENOMIC DNA]</scope>
</reference>